<reference evidence="1 2" key="1">
    <citation type="submission" date="2024-06" db="EMBL/GenBank/DDBJ databases">
        <authorList>
            <person name="Kraege A."/>
            <person name="Thomma B."/>
        </authorList>
    </citation>
    <scope>NUCLEOTIDE SEQUENCE [LARGE SCALE GENOMIC DNA]</scope>
</reference>
<dbReference type="InterPro" id="IPR009305">
    <property type="entry name" value="Mpo1-like"/>
</dbReference>
<gene>
    <name evidence="1" type="primary">g11805</name>
    <name evidence="1" type="ORF">VP750_LOCUS10544</name>
</gene>
<proteinExistence type="predicted"/>
<sequence>MADEQLEKNQDNFETYEEFWPHYLSEHSNPKTRKLHYLGSGLALTVLAGAALTKKPALLLAVPVAGYGPAWIAHFKVEKNKPTTFRYPLWSLISDFRMFYLWLTQQMDAELNKHSPEAKEA</sequence>
<protein>
    <submittedName>
        <fullName evidence="1">G11805 protein</fullName>
    </submittedName>
</protein>
<evidence type="ECO:0000313" key="2">
    <source>
        <dbReference type="Proteomes" id="UP001497392"/>
    </source>
</evidence>
<evidence type="ECO:0000313" key="1">
    <source>
        <dbReference type="EMBL" id="CAL5228638.1"/>
    </source>
</evidence>
<name>A0ABP1GEG3_9CHLO</name>
<dbReference type="PANTHER" id="PTHR34205">
    <property type="entry name" value="TRANSMEMBRANE PROTEIN"/>
    <property type="match status" value="1"/>
</dbReference>
<accession>A0ABP1GEG3</accession>
<dbReference type="Pfam" id="PF06127">
    <property type="entry name" value="Mpo1-like"/>
    <property type="match status" value="1"/>
</dbReference>
<organism evidence="1 2">
    <name type="scientific">Coccomyxa viridis</name>
    <dbReference type="NCBI Taxonomy" id="1274662"/>
    <lineage>
        <taxon>Eukaryota</taxon>
        <taxon>Viridiplantae</taxon>
        <taxon>Chlorophyta</taxon>
        <taxon>core chlorophytes</taxon>
        <taxon>Trebouxiophyceae</taxon>
        <taxon>Trebouxiophyceae incertae sedis</taxon>
        <taxon>Coccomyxaceae</taxon>
        <taxon>Coccomyxa</taxon>
    </lineage>
</organism>
<comment type="caution">
    <text evidence="1">The sequence shown here is derived from an EMBL/GenBank/DDBJ whole genome shotgun (WGS) entry which is preliminary data.</text>
</comment>
<dbReference type="EMBL" id="CAXHTA020000019">
    <property type="protein sequence ID" value="CAL5228638.1"/>
    <property type="molecule type" value="Genomic_DNA"/>
</dbReference>
<keyword evidence="2" id="KW-1185">Reference proteome</keyword>
<dbReference type="Proteomes" id="UP001497392">
    <property type="component" value="Unassembled WGS sequence"/>
</dbReference>
<dbReference type="PANTHER" id="PTHR34205:SF2">
    <property type="entry name" value="DUF962 DOMAIN-CONTAINING PROTEIN"/>
    <property type="match status" value="1"/>
</dbReference>